<dbReference type="CDD" id="cd07102">
    <property type="entry name" value="ALDH_EDX86601"/>
    <property type="match status" value="1"/>
</dbReference>
<dbReference type="PROSITE" id="PS00070">
    <property type="entry name" value="ALDEHYDE_DEHYDR_CYS"/>
    <property type="match status" value="1"/>
</dbReference>
<gene>
    <name evidence="6" type="ORF">SAMN05216241_101270</name>
</gene>
<dbReference type="Gene3D" id="3.40.309.10">
    <property type="entry name" value="Aldehyde Dehydrogenase, Chain A, domain 2"/>
    <property type="match status" value="1"/>
</dbReference>
<comment type="similarity">
    <text evidence="1 4">Belongs to the aldehyde dehydrogenase family.</text>
</comment>
<dbReference type="RefSeq" id="WP_090018306.1">
    <property type="nucleotide sequence ID" value="NZ_FNCE01000001.1"/>
</dbReference>
<dbReference type="Gene3D" id="3.40.605.10">
    <property type="entry name" value="Aldehyde Dehydrogenase, Chain A, domain 1"/>
    <property type="match status" value="1"/>
</dbReference>
<dbReference type="PROSITE" id="PS00687">
    <property type="entry name" value="ALDEHYDE_DEHYDR_GLU"/>
    <property type="match status" value="1"/>
</dbReference>
<evidence type="ECO:0000313" key="7">
    <source>
        <dbReference type="Proteomes" id="UP000199415"/>
    </source>
</evidence>
<dbReference type="OrthoDB" id="9772584at2"/>
<dbReference type="EMBL" id="FNCE01000001">
    <property type="protein sequence ID" value="SDF49525.1"/>
    <property type="molecule type" value="Genomic_DNA"/>
</dbReference>
<sequence length="462" mass="49795">MKSEITCVSPIDGEVYASRTPATPEAVDAALDRARAAQKAWRRVPLERRCAVLAEAVDRFVAEREQVGEEITRQMGRPIAASPKEADIMAERARYMLQIAPQTLADADVSHAPGARQVIRREPVGVALVVVPWNYPYMTAVNSVWPALAAGNAVLHKPAAQTPLSAERFQRVLREAGVPEGLFQPLHMDRATTSRTIADRRVDFVAFTGSVGGGEAVQNAADGNFPGMGLELGGKDPGYVRADADIAKAVDDTVDGAFFNSGQSCCGLERLYVHADVYDDFVARFVEEVRSFRLGNPLDPNTSLGPMVRAGAADFVRGQIDAAVTAGATAHIDPADFPAAQAGTPYLAPQVLTDVDHGMDVMTEESFGPVVGIMKVRDDNEAVELMNDSKFGLTAAIWTRDTDAAERLGDRLETGTVYANKCDYLDPALAWVGVKQTGKGCTLSRFGYDQLTRPKSFNLHTA</sequence>
<dbReference type="PANTHER" id="PTHR11699">
    <property type="entry name" value="ALDEHYDE DEHYDROGENASE-RELATED"/>
    <property type="match status" value="1"/>
</dbReference>
<proteinExistence type="inferred from homology"/>
<dbReference type="InterPro" id="IPR016162">
    <property type="entry name" value="Ald_DH_N"/>
</dbReference>
<feature type="domain" description="Aldehyde dehydrogenase" evidence="5">
    <location>
        <begin position="4"/>
        <end position="456"/>
    </location>
</feature>
<keyword evidence="7" id="KW-1185">Reference proteome</keyword>
<name>A0A1G7LJ71_9PROT</name>
<dbReference type="AlphaFoldDB" id="A0A1G7LJ71"/>
<accession>A0A1G7LJ71</accession>
<keyword evidence="2 4" id="KW-0560">Oxidoreductase</keyword>
<reference evidence="6 7" key="1">
    <citation type="submission" date="2016-10" db="EMBL/GenBank/DDBJ databases">
        <authorList>
            <person name="de Groot N.N."/>
        </authorList>
    </citation>
    <scope>NUCLEOTIDE SEQUENCE [LARGE SCALE GENOMIC DNA]</scope>
    <source>
        <strain evidence="6 7">DSM 25584</strain>
    </source>
</reference>
<evidence type="ECO:0000259" key="5">
    <source>
        <dbReference type="Pfam" id="PF00171"/>
    </source>
</evidence>
<dbReference type="GO" id="GO:0016620">
    <property type="term" value="F:oxidoreductase activity, acting on the aldehyde or oxo group of donors, NAD or NADP as acceptor"/>
    <property type="evidence" value="ECO:0007669"/>
    <property type="project" value="InterPro"/>
</dbReference>
<organism evidence="6 7">
    <name type="scientific">Limimonas halophila</name>
    <dbReference type="NCBI Taxonomy" id="1082479"/>
    <lineage>
        <taxon>Bacteria</taxon>
        <taxon>Pseudomonadati</taxon>
        <taxon>Pseudomonadota</taxon>
        <taxon>Alphaproteobacteria</taxon>
        <taxon>Rhodospirillales</taxon>
        <taxon>Rhodovibrionaceae</taxon>
        <taxon>Limimonas</taxon>
    </lineage>
</organism>
<dbReference type="InterPro" id="IPR029510">
    <property type="entry name" value="Ald_DH_CS_GLU"/>
</dbReference>
<dbReference type="STRING" id="1082479.SAMN05216241_101270"/>
<feature type="active site" evidence="3">
    <location>
        <position position="231"/>
    </location>
</feature>
<dbReference type="InterPro" id="IPR015590">
    <property type="entry name" value="Aldehyde_DH_dom"/>
</dbReference>
<dbReference type="Proteomes" id="UP000199415">
    <property type="component" value="Unassembled WGS sequence"/>
</dbReference>
<dbReference type="InterPro" id="IPR016163">
    <property type="entry name" value="Ald_DH_C"/>
</dbReference>
<evidence type="ECO:0000313" key="6">
    <source>
        <dbReference type="EMBL" id="SDF49525.1"/>
    </source>
</evidence>
<evidence type="ECO:0000256" key="4">
    <source>
        <dbReference type="RuleBase" id="RU003345"/>
    </source>
</evidence>
<protein>
    <submittedName>
        <fullName evidence="6">Acyl-CoA reductase</fullName>
    </submittedName>
</protein>
<evidence type="ECO:0000256" key="2">
    <source>
        <dbReference type="ARBA" id="ARBA00023002"/>
    </source>
</evidence>
<dbReference type="InterPro" id="IPR016160">
    <property type="entry name" value="Ald_DH_CS_CYS"/>
</dbReference>
<dbReference type="SUPFAM" id="SSF53720">
    <property type="entry name" value="ALDH-like"/>
    <property type="match status" value="1"/>
</dbReference>
<evidence type="ECO:0000256" key="1">
    <source>
        <dbReference type="ARBA" id="ARBA00009986"/>
    </source>
</evidence>
<dbReference type="InterPro" id="IPR016161">
    <property type="entry name" value="Ald_DH/histidinol_DH"/>
</dbReference>
<evidence type="ECO:0000256" key="3">
    <source>
        <dbReference type="PROSITE-ProRule" id="PRU10007"/>
    </source>
</evidence>
<dbReference type="Pfam" id="PF00171">
    <property type="entry name" value="Aldedh"/>
    <property type="match status" value="1"/>
</dbReference>
<dbReference type="FunFam" id="3.40.309.10:FF:000009">
    <property type="entry name" value="Aldehyde dehydrogenase A"/>
    <property type="match status" value="1"/>
</dbReference>